<keyword evidence="2" id="KW-1185">Reference proteome</keyword>
<name>A0ABT5MHG6_9BURK</name>
<protein>
    <recommendedName>
        <fullName evidence="3">HTH marR-type domain-containing protein</fullName>
    </recommendedName>
</protein>
<organism evidence="1 2">
    <name type="scientific">Curvibacter microcysteis</name>
    <dbReference type="NCBI Taxonomy" id="3026419"/>
    <lineage>
        <taxon>Bacteria</taxon>
        <taxon>Pseudomonadati</taxon>
        <taxon>Pseudomonadota</taxon>
        <taxon>Betaproteobacteria</taxon>
        <taxon>Burkholderiales</taxon>
        <taxon>Comamonadaceae</taxon>
        <taxon>Curvibacter</taxon>
    </lineage>
</organism>
<evidence type="ECO:0000313" key="1">
    <source>
        <dbReference type="EMBL" id="MDD0816033.1"/>
    </source>
</evidence>
<dbReference type="EMBL" id="JAQSIO010000006">
    <property type="protein sequence ID" value="MDD0816033.1"/>
    <property type="molecule type" value="Genomic_DNA"/>
</dbReference>
<dbReference type="RefSeq" id="WP_273927731.1">
    <property type="nucleotide sequence ID" value="NZ_JAQSIO010000006.1"/>
</dbReference>
<gene>
    <name evidence="1" type="ORF">PSQ39_15455</name>
</gene>
<accession>A0ABT5MHG6</accession>
<comment type="caution">
    <text evidence="1">The sequence shown here is derived from an EMBL/GenBank/DDBJ whole genome shotgun (WGS) entry which is preliminary data.</text>
</comment>
<reference evidence="1 2" key="1">
    <citation type="submission" date="2023-02" db="EMBL/GenBank/DDBJ databases">
        <title>Bacterial whole genome sequence for Curvibacter sp. HBC28.</title>
        <authorList>
            <person name="Le V."/>
            <person name="Ko S.-R."/>
            <person name="Ahn C.-Y."/>
            <person name="Oh H.-M."/>
        </authorList>
    </citation>
    <scope>NUCLEOTIDE SEQUENCE [LARGE SCALE GENOMIC DNA]</scope>
    <source>
        <strain evidence="1 2">HBC28</strain>
    </source>
</reference>
<dbReference type="InterPro" id="IPR036390">
    <property type="entry name" value="WH_DNA-bd_sf"/>
</dbReference>
<proteinExistence type="predicted"/>
<evidence type="ECO:0008006" key="3">
    <source>
        <dbReference type="Google" id="ProtNLM"/>
    </source>
</evidence>
<sequence length="162" mass="17679">MLDFSLLDFDLPDLNLPTLTHQPPASQAAVGADLPRATSAPQSEFFASAPAEPQAPWAPRLARQAAVLEAWRRLCQGPAAGLPQRMGLFLTLAEQDGPRLSRAQIAQLCPDQPHEALDRALHRLRVSGLLAWEGGQRRYLITPLARQLARLLQPWGQAPTSA</sequence>
<dbReference type="Proteomes" id="UP001528672">
    <property type="component" value="Unassembled WGS sequence"/>
</dbReference>
<evidence type="ECO:0000313" key="2">
    <source>
        <dbReference type="Proteomes" id="UP001528672"/>
    </source>
</evidence>
<dbReference type="SUPFAM" id="SSF46785">
    <property type="entry name" value="Winged helix' DNA-binding domain"/>
    <property type="match status" value="1"/>
</dbReference>